<proteinExistence type="inferred from homology"/>
<name>A0A848HEW0_9BURK</name>
<dbReference type="InterPro" id="IPR027417">
    <property type="entry name" value="P-loop_NTPase"/>
</dbReference>
<dbReference type="InterPro" id="IPR017871">
    <property type="entry name" value="ABC_transporter-like_CS"/>
</dbReference>
<dbReference type="Pfam" id="PF00005">
    <property type="entry name" value="ABC_tran"/>
    <property type="match status" value="1"/>
</dbReference>
<evidence type="ECO:0000256" key="3">
    <source>
        <dbReference type="ARBA" id="ARBA00022475"/>
    </source>
</evidence>
<keyword evidence="2" id="KW-0813">Transport</keyword>
<accession>A0A848HEW0</accession>
<evidence type="ECO:0000256" key="4">
    <source>
        <dbReference type="ARBA" id="ARBA00022741"/>
    </source>
</evidence>
<evidence type="ECO:0000256" key="2">
    <source>
        <dbReference type="ARBA" id="ARBA00022448"/>
    </source>
</evidence>
<dbReference type="Gene3D" id="3.40.50.300">
    <property type="entry name" value="P-loop containing nucleotide triphosphate hydrolases"/>
    <property type="match status" value="1"/>
</dbReference>
<evidence type="ECO:0000256" key="5">
    <source>
        <dbReference type="ARBA" id="ARBA00022840"/>
    </source>
</evidence>
<dbReference type="InterPro" id="IPR003593">
    <property type="entry name" value="AAA+_ATPase"/>
</dbReference>
<dbReference type="SUPFAM" id="SSF52540">
    <property type="entry name" value="P-loop containing nucleoside triphosphate hydrolases"/>
    <property type="match status" value="1"/>
</dbReference>
<evidence type="ECO:0000313" key="7">
    <source>
        <dbReference type="EMBL" id="NML47881.1"/>
    </source>
</evidence>
<protein>
    <submittedName>
        <fullName evidence="7">ABC transporter ATP-binding protein</fullName>
    </submittedName>
</protein>
<dbReference type="PROSITE" id="PS50893">
    <property type="entry name" value="ABC_TRANSPORTER_2"/>
    <property type="match status" value="1"/>
</dbReference>
<dbReference type="InterPro" id="IPR003439">
    <property type="entry name" value="ABC_transporter-like_ATP-bd"/>
</dbReference>
<dbReference type="InterPro" id="IPR050166">
    <property type="entry name" value="ABC_transporter_ATP-bind"/>
</dbReference>
<keyword evidence="5 7" id="KW-0067">ATP-binding</keyword>
<dbReference type="PROSITE" id="PS00211">
    <property type="entry name" value="ABC_TRANSPORTER_1"/>
    <property type="match status" value="1"/>
</dbReference>
<gene>
    <name evidence="7" type="ORF">HHL11_29295</name>
</gene>
<dbReference type="GO" id="GO:0016887">
    <property type="term" value="F:ATP hydrolysis activity"/>
    <property type="evidence" value="ECO:0007669"/>
    <property type="project" value="InterPro"/>
</dbReference>
<organism evidence="7 8">
    <name type="scientific">Ramlibacter agri</name>
    <dbReference type="NCBI Taxonomy" id="2728837"/>
    <lineage>
        <taxon>Bacteria</taxon>
        <taxon>Pseudomonadati</taxon>
        <taxon>Pseudomonadota</taxon>
        <taxon>Betaproteobacteria</taxon>
        <taxon>Burkholderiales</taxon>
        <taxon>Comamonadaceae</taxon>
        <taxon>Ramlibacter</taxon>
    </lineage>
</organism>
<evidence type="ECO:0000313" key="8">
    <source>
        <dbReference type="Proteomes" id="UP000541185"/>
    </source>
</evidence>
<evidence type="ECO:0000256" key="1">
    <source>
        <dbReference type="ARBA" id="ARBA00005417"/>
    </source>
</evidence>
<dbReference type="GO" id="GO:0005524">
    <property type="term" value="F:ATP binding"/>
    <property type="evidence" value="ECO:0007669"/>
    <property type="project" value="UniProtKB-KW"/>
</dbReference>
<dbReference type="EMBL" id="JABBFX010000003">
    <property type="protein sequence ID" value="NML47881.1"/>
    <property type="molecule type" value="Genomic_DNA"/>
</dbReference>
<keyword evidence="3" id="KW-0472">Membrane</keyword>
<dbReference type="AlphaFoldDB" id="A0A848HEW0"/>
<feature type="domain" description="ABC transporter" evidence="6">
    <location>
        <begin position="15"/>
        <end position="248"/>
    </location>
</feature>
<dbReference type="SMART" id="SM00382">
    <property type="entry name" value="AAA"/>
    <property type="match status" value="1"/>
</dbReference>
<keyword evidence="3" id="KW-1003">Cell membrane</keyword>
<comment type="similarity">
    <text evidence="1">Belongs to the ABC transporter superfamily.</text>
</comment>
<sequence length="272" mass="29861">MREPPSVLVESPPAVEVLSAHKTYPNGTVALQPVDLAIQEGEFITLLGPSGCGKSTLLKMVAGLLEPTDGRLLLWRKPVAQLEEAGKKMAFVFQAPTLMPWASVESNVRLPLDLAGVPRAEAAPRVADALALVGLAKFAKALPRNLSGGMQMRVSIARSLVVQPQLLLMDEPFGALDEITRHKLDSDLLELWRSKKLTVIFVTHSIHEAVYLSNKVVMMAARPGRIVEQVTIDEPYPRTPDFMVTPRFAQYAKHLQDSLLRASQENDEEALS</sequence>
<keyword evidence="4" id="KW-0547">Nucleotide-binding</keyword>
<reference evidence="7 8" key="1">
    <citation type="submission" date="2020-04" db="EMBL/GenBank/DDBJ databases">
        <title>Ramlibacter sp. G-1-2-2 isolated from soil.</title>
        <authorList>
            <person name="Dahal R.H."/>
        </authorList>
    </citation>
    <scope>NUCLEOTIDE SEQUENCE [LARGE SCALE GENOMIC DNA]</scope>
    <source>
        <strain evidence="7 8">G-1-2-2</strain>
    </source>
</reference>
<keyword evidence="8" id="KW-1185">Reference proteome</keyword>
<comment type="caution">
    <text evidence="7">The sequence shown here is derived from an EMBL/GenBank/DDBJ whole genome shotgun (WGS) entry which is preliminary data.</text>
</comment>
<dbReference type="PANTHER" id="PTHR42788">
    <property type="entry name" value="TAURINE IMPORT ATP-BINDING PROTEIN-RELATED"/>
    <property type="match status" value="1"/>
</dbReference>
<dbReference type="PANTHER" id="PTHR42788:SF19">
    <property type="entry name" value="ALIPHATIC SULFONATES IMPORT ATP-BINDING PROTEIN SSUB 2"/>
    <property type="match status" value="1"/>
</dbReference>
<dbReference type="RefSeq" id="WP_169422138.1">
    <property type="nucleotide sequence ID" value="NZ_JABBFX010000003.1"/>
</dbReference>
<dbReference type="CDD" id="cd03293">
    <property type="entry name" value="ABC_NrtD_SsuB_transporters"/>
    <property type="match status" value="1"/>
</dbReference>
<evidence type="ECO:0000259" key="6">
    <source>
        <dbReference type="PROSITE" id="PS50893"/>
    </source>
</evidence>
<dbReference type="Proteomes" id="UP000541185">
    <property type="component" value="Unassembled WGS sequence"/>
</dbReference>